<evidence type="ECO:0000256" key="6">
    <source>
        <dbReference type="ARBA" id="ARBA00022679"/>
    </source>
</evidence>
<dbReference type="Gene3D" id="2.40.40.20">
    <property type="match status" value="1"/>
</dbReference>
<dbReference type="EC" id="2.7.7.6" evidence="15"/>
<dbReference type="SUPFAM" id="SSF64484">
    <property type="entry name" value="beta and beta-prime subunits of DNA dependent RNA-polymerase"/>
    <property type="match status" value="1"/>
</dbReference>
<dbReference type="PANTHER" id="PTHR19376">
    <property type="entry name" value="DNA-DIRECTED RNA POLYMERASE"/>
    <property type="match status" value="1"/>
</dbReference>
<evidence type="ECO:0000256" key="3">
    <source>
        <dbReference type="ARBA" id="ARBA00011251"/>
    </source>
</evidence>
<keyword evidence="7 15" id="KW-0548">Nucleotidyltransferase</keyword>
<feature type="compositionally biased region" description="Acidic residues" evidence="16">
    <location>
        <begin position="1405"/>
        <end position="1429"/>
    </location>
</feature>
<dbReference type="Gene3D" id="3.30.70.2850">
    <property type="match status" value="1"/>
</dbReference>
<dbReference type="InterPro" id="IPR007080">
    <property type="entry name" value="RNA_pol_Rpb1_1"/>
</dbReference>
<keyword evidence="11 15" id="KW-0804">Transcription</keyword>
<keyword evidence="12" id="KW-0539">Nucleus</keyword>
<dbReference type="PANTHER" id="PTHR19376:SF11">
    <property type="entry name" value="DNA-DIRECTED RNA POLYMERASE I SUBUNIT RPA1"/>
    <property type="match status" value="1"/>
</dbReference>
<feature type="region of interest" description="Disordered" evidence="16">
    <location>
        <begin position="1337"/>
        <end position="1429"/>
    </location>
</feature>
<evidence type="ECO:0000256" key="10">
    <source>
        <dbReference type="ARBA" id="ARBA00022842"/>
    </source>
</evidence>
<dbReference type="InterPro" id="IPR045867">
    <property type="entry name" value="DNA-dir_RpoC_beta_prime"/>
</dbReference>
<dbReference type="Pfam" id="PF04983">
    <property type="entry name" value="RNA_pol_Rpb1_3"/>
    <property type="match status" value="1"/>
</dbReference>
<comment type="catalytic activity">
    <reaction evidence="13 15">
        <text>RNA(n) + a ribonucleoside 5'-triphosphate = RNA(n+1) + diphosphate</text>
        <dbReference type="Rhea" id="RHEA:21248"/>
        <dbReference type="Rhea" id="RHEA-COMP:14527"/>
        <dbReference type="Rhea" id="RHEA-COMP:17342"/>
        <dbReference type="ChEBI" id="CHEBI:33019"/>
        <dbReference type="ChEBI" id="CHEBI:61557"/>
        <dbReference type="ChEBI" id="CHEBI:140395"/>
        <dbReference type="EC" id="2.7.7.6"/>
    </reaction>
</comment>
<dbReference type="Pfam" id="PF05000">
    <property type="entry name" value="RNA_pol_Rpb1_4"/>
    <property type="match status" value="1"/>
</dbReference>
<dbReference type="InterPro" id="IPR047107">
    <property type="entry name" value="DNA-dir_RNA_pol1_lsu_C"/>
</dbReference>
<dbReference type="Pfam" id="PF04997">
    <property type="entry name" value="RNA_pol_Rpb1_1"/>
    <property type="match status" value="1"/>
</dbReference>
<dbReference type="SMART" id="SM00663">
    <property type="entry name" value="RPOLA_N"/>
    <property type="match status" value="1"/>
</dbReference>
<dbReference type="Gene3D" id="1.10.132.30">
    <property type="match status" value="1"/>
</dbReference>
<proteinExistence type="inferred from homology"/>
<sequence length="1665" mass="188166">MGTMKTFDVDMFPSDLEFSVFTGEEIKRLSVVKIITGLTFDPLGHPLPGGLYDSQMGTYGKRMEPCATCLNIQACPGHLGHIELNALVYNPFFIKLVQKMCNVFCFTCQKMQAKEHEIEILILQLRLINVGYIVEAQELEMYKSEIVLNNVETKVKLESGDNVHPRIGEMYQLLEKGIINKVNVTKTSCALRSAVVNAALQRPSSKKCIHCKNPLRNIRYLHRKLVYYMSISEIKSKFENVDEPSGQHKVIFADECRKFLRQVYNNYPELMQLLFPILNINLKSNDQDASPVDIFFMDTIPVTPPKARPSNILHNQIVEHTQTALYRNIIENNSVLRVVLKHIKGQVDDMSKEAKEAFISTRGETPYEKLYNAWQNLQSSINILLDVNMSRDSPSSTGLKQVLEKKEGLIRKHMMGKRVNYAARTVITPDPNINVEEVGIPDIFAKKLSYPVPVTPWNVAELRKMVMNGPNVHPGANYIQDERGYTTIIPADNAAKRESMAKLLFNYPEKGIKIVHRHVLNGDVLLLNRQPSLHRPSIMAHKARILQGEKTFRLHYSNCKAYNADFDGDEMNAHLPQSEVARSEAYNLVNVANNYLVPKDGTPLGGLIQDHVISGVKLSLRGRFFNRDDYQQLVFQGLSHIKKNIKLLPPTIIKPIQLWSGKQILSTIIINLIPEGYTPISLNSVAKIGDKHWMVTNSRKAIAGGTELKNTQMSESEVVIRNGELLTGVLDKQQYGATTYGLIHCMYELYGGETSTCLLTAFTKVFTFFLQREGFTLGVKDILVTSKADAKRRKIIQESREIGNAALASALDLEDVPALDVLSEKMEEAYIKDPQFRVVLDRKYKAMLDNYTNDINKTCLPDGLITKFPSNNLQLMVLSGAKGSMVNTMQISCMLGQIELEGKRPPLMISGKSLPSFTSFETSPKSGGYIDGRFLTGIQPQDFFFHCMAGREGLIDTAVKTSRSGYLQRCLIKHLEGLTINYDLTVRDSDNTVVQYLYGEDGLDILKSKFFDSKFGTDFLTQNSSVILSPQELSKIKNEEELSKVQRHNKKLRTWLKKRSSAAKAHTKHLSPFTEFSAELRNEIEVENPNELNEMSGRRRIDEAIIKLWLKADADSKKLYRKKYSRQPDPTNSVYSQDTTFGSVSEKMEQIVADYIEKHPNRKDVVTDVMYVKNVKALAAPGEPVGLLAAQSIGEPSTQMTLNTFHFAGRGEMNVTLGIPRLREILMMASANIKTPSMDIPIKANQEKLAEKLRISLNRVTLADVLQYVNVKTQLVQQPTRSQKYELTFQFLPREVYSDDFCVKPKQILKFMSNMFFKALFRAIIKSNKSKSLIIEMDDNQKEDSNNDDKIDGDDGENTSDSNKKSKTNEATNDNDKDSSDEEDGNDDGDDATGIKLKSRKVDETEYDDPDDADELKDAQDDEDANDDGFFDTEAVEDNSDDVENEKSDKQMEKILENSMVENYVYDKKHYLWAKLTFNIDMKYKQPNILSIIKELAQKTVIHQVDKIKRAIIYKGNNNEQTLKTDGINIVEMFKHNTVLDLNRLYSNDIHAIARTYGIEAAAQVIVQEVTNVFKVYGITVDRRHLSLIADYMTFNGTFQPLSRKGMEHSSSPLQQMSFESCLQFLKNAAGAGCVDELNSPSSRLMVGLPVKNGTGAFDLLTKIC</sequence>
<dbReference type="InterPro" id="IPR038120">
    <property type="entry name" value="Rpb1_funnel_sf"/>
</dbReference>
<dbReference type="GO" id="GO:0006351">
    <property type="term" value="P:DNA-templated transcription"/>
    <property type="evidence" value="ECO:0007669"/>
    <property type="project" value="InterPro"/>
</dbReference>
<dbReference type="Gene3D" id="1.10.357.120">
    <property type="match status" value="1"/>
</dbReference>
<reference evidence="18 19" key="1">
    <citation type="journal article" date="2015" name="Nat. Commun.">
        <title>Lucilia cuprina genome unlocks parasitic fly biology to underpin future interventions.</title>
        <authorList>
            <person name="Anstead C.A."/>
            <person name="Korhonen P.K."/>
            <person name="Young N.D."/>
            <person name="Hall R.S."/>
            <person name="Jex A.R."/>
            <person name="Murali S.C."/>
            <person name="Hughes D.S."/>
            <person name="Lee S.F."/>
            <person name="Perry T."/>
            <person name="Stroehlein A.J."/>
            <person name="Ansell B.R."/>
            <person name="Breugelmans B."/>
            <person name="Hofmann A."/>
            <person name="Qu J."/>
            <person name="Dugan S."/>
            <person name="Lee S.L."/>
            <person name="Chao H."/>
            <person name="Dinh H."/>
            <person name="Han Y."/>
            <person name="Doddapaneni H.V."/>
            <person name="Worley K.C."/>
            <person name="Muzny D.M."/>
            <person name="Ioannidis P."/>
            <person name="Waterhouse R.M."/>
            <person name="Zdobnov E.M."/>
            <person name="James P.J."/>
            <person name="Bagnall N.H."/>
            <person name="Kotze A.C."/>
            <person name="Gibbs R.A."/>
            <person name="Richards S."/>
            <person name="Batterham P."/>
            <person name="Gasser R.B."/>
        </authorList>
    </citation>
    <scope>NUCLEOTIDE SEQUENCE [LARGE SCALE GENOMIC DNA]</scope>
    <source>
        <strain evidence="18 19">LS</strain>
        <tissue evidence="18">Full body</tissue>
    </source>
</reference>
<evidence type="ECO:0000256" key="8">
    <source>
        <dbReference type="ARBA" id="ARBA00022723"/>
    </source>
</evidence>
<dbReference type="GO" id="GO:0046872">
    <property type="term" value="F:metal ion binding"/>
    <property type="evidence" value="ECO:0007669"/>
    <property type="project" value="UniProtKB-KW"/>
</dbReference>
<keyword evidence="8" id="KW-0479">Metal-binding</keyword>
<dbReference type="InterPro" id="IPR007066">
    <property type="entry name" value="RNA_pol_Rpb1_3"/>
</dbReference>
<dbReference type="InterPro" id="IPR006592">
    <property type="entry name" value="RNA_pol_N"/>
</dbReference>
<dbReference type="Pfam" id="PF00623">
    <property type="entry name" value="RNA_pol_Rpb1_2"/>
    <property type="match status" value="1"/>
</dbReference>
<dbReference type="OMA" id="NREDYQQ"/>
<dbReference type="GO" id="GO:0003899">
    <property type="term" value="F:DNA-directed RNA polymerase activity"/>
    <property type="evidence" value="ECO:0007669"/>
    <property type="project" value="UniProtKB-EC"/>
</dbReference>
<evidence type="ECO:0000256" key="15">
    <source>
        <dbReference type="RuleBase" id="RU004279"/>
    </source>
</evidence>
<evidence type="ECO:0000256" key="2">
    <source>
        <dbReference type="ARBA" id="ARBA00006460"/>
    </source>
</evidence>
<dbReference type="InterPro" id="IPR007083">
    <property type="entry name" value="RNA_pol_Rpb1_4"/>
</dbReference>
<organism evidence="18 19">
    <name type="scientific">Lucilia cuprina</name>
    <name type="common">Green bottle fly</name>
    <name type="synonym">Australian sheep blowfly</name>
    <dbReference type="NCBI Taxonomy" id="7375"/>
    <lineage>
        <taxon>Eukaryota</taxon>
        <taxon>Metazoa</taxon>
        <taxon>Ecdysozoa</taxon>
        <taxon>Arthropoda</taxon>
        <taxon>Hexapoda</taxon>
        <taxon>Insecta</taxon>
        <taxon>Pterygota</taxon>
        <taxon>Neoptera</taxon>
        <taxon>Endopterygota</taxon>
        <taxon>Diptera</taxon>
        <taxon>Brachycera</taxon>
        <taxon>Muscomorpha</taxon>
        <taxon>Oestroidea</taxon>
        <taxon>Calliphoridae</taxon>
        <taxon>Luciliinae</taxon>
        <taxon>Lucilia</taxon>
    </lineage>
</organism>
<evidence type="ECO:0000256" key="4">
    <source>
        <dbReference type="ARBA" id="ARBA00022478"/>
    </source>
</evidence>
<comment type="caution">
    <text evidence="18">The sequence shown here is derived from an EMBL/GenBank/DDBJ whole genome shotgun (WGS) entry which is preliminary data.</text>
</comment>
<dbReference type="STRING" id="7375.A0A0L0BY60"/>
<gene>
    <name evidence="18" type="ORF">FF38_03009</name>
</gene>
<feature type="domain" description="RNA polymerase N-terminal" evidence="17">
    <location>
        <begin position="293"/>
        <end position="619"/>
    </location>
</feature>
<protein>
    <recommendedName>
        <fullName evidence="15">DNA-directed RNA polymerase subunit</fullName>
        <ecNumber evidence="15">2.7.7.6</ecNumber>
    </recommendedName>
</protein>
<dbReference type="GO" id="GO:0005736">
    <property type="term" value="C:RNA polymerase I complex"/>
    <property type="evidence" value="ECO:0007669"/>
    <property type="project" value="TreeGrafter"/>
</dbReference>
<comment type="subunit">
    <text evidence="3">Component of the RNA polymerase I (Pol I) complex consisting of at least 13 subunits.</text>
</comment>
<accession>A0A0L0BY60</accession>
<evidence type="ECO:0000256" key="1">
    <source>
        <dbReference type="ARBA" id="ARBA00004604"/>
    </source>
</evidence>
<dbReference type="CDD" id="cd01435">
    <property type="entry name" value="RNAP_I_RPA1_N"/>
    <property type="match status" value="1"/>
</dbReference>
<dbReference type="InterPro" id="IPR042102">
    <property type="entry name" value="RNA_pol_Rpb1_3_sf"/>
</dbReference>
<evidence type="ECO:0000256" key="7">
    <source>
        <dbReference type="ARBA" id="ARBA00022695"/>
    </source>
</evidence>
<dbReference type="GO" id="GO:0003677">
    <property type="term" value="F:DNA binding"/>
    <property type="evidence" value="ECO:0007669"/>
    <property type="project" value="InterPro"/>
</dbReference>
<dbReference type="InterPro" id="IPR000722">
    <property type="entry name" value="RNA_pol_asu"/>
</dbReference>
<keyword evidence="5" id="KW-0597">Phosphoprotein</keyword>
<dbReference type="Gene3D" id="4.10.860.120">
    <property type="entry name" value="RNA polymerase II, clamp domain"/>
    <property type="match status" value="1"/>
</dbReference>
<dbReference type="EMBL" id="JRES01001167">
    <property type="protein sequence ID" value="KNC24906.1"/>
    <property type="molecule type" value="Genomic_DNA"/>
</dbReference>
<dbReference type="InterPro" id="IPR015699">
    <property type="entry name" value="DNA-dir_RNA_pol1_lsu_N"/>
</dbReference>
<evidence type="ECO:0000256" key="11">
    <source>
        <dbReference type="ARBA" id="ARBA00023163"/>
    </source>
</evidence>
<dbReference type="Proteomes" id="UP000037069">
    <property type="component" value="Unassembled WGS sequence"/>
</dbReference>
<dbReference type="FunFam" id="1.10.274.100:FF:000012">
    <property type="entry name" value="DNA-directed RNA polymerase subunit"/>
    <property type="match status" value="1"/>
</dbReference>
<dbReference type="FunFam" id="2.40.40.20:FF:000019">
    <property type="entry name" value="DNA-directed RNA polymerase II subunit RPB1"/>
    <property type="match status" value="1"/>
</dbReference>
<feature type="compositionally biased region" description="Basic and acidic residues" evidence="16">
    <location>
        <begin position="1339"/>
        <end position="1350"/>
    </location>
</feature>
<dbReference type="Gene3D" id="1.10.274.100">
    <property type="entry name" value="RNA polymerase Rpb1, domain 3"/>
    <property type="match status" value="1"/>
</dbReference>
<dbReference type="InterPro" id="IPR044893">
    <property type="entry name" value="RNA_pol_Rpb1_clamp_domain"/>
</dbReference>
<keyword evidence="9" id="KW-0862">Zinc</keyword>
<keyword evidence="4 15" id="KW-0240">DNA-directed RNA polymerase</keyword>
<evidence type="ECO:0000256" key="5">
    <source>
        <dbReference type="ARBA" id="ARBA00022553"/>
    </source>
</evidence>
<keyword evidence="6 15" id="KW-0808">Transferase</keyword>
<dbReference type="Pfam" id="PF04998">
    <property type="entry name" value="RNA_pol_Rpb1_5"/>
    <property type="match status" value="1"/>
</dbReference>
<dbReference type="OrthoDB" id="270392at2759"/>
<dbReference type="InterPro" id="IPR007081">
    <property type="entry name" value="RNA_pol_Rpb1_5"/>
</dbReference>
<evidence type="ECO:0000256" key="14">
    <source>
        <dbReference type="ARBA" id="ARBA00053996"/>
    </source>
</evidence>
<name>A0A0L0BY60_LUCCU</name>
<evidence type="ECO:0000256" key="9">
    <source>
        <dbReference type="ARBA" id="ARBA00022833"/>
    </source>
</evidence>
<feature type="compositionally biased region" description="Acidic residues" evidence="16">
    <location>
        <begin position="1379"/>
        <end position="1391"/>
    </location>
</feature>
<dbReference type="Gene3D" id="6.10.250.2940">
    <property type="match status" value="1"/>
</dbReference>
<evidence type="ECO:0000313" key="19">
    <source>
        <dbReference type="Proteomes" id="UP000037069"/>
    </source>
</evidence>
<feature type="compositionally biased region" description="Basic and acidic residues" evidence="16">
    <location>
        <begin position="1362"/>
        <end position="1378"/>
    </location>
</feature>
<evidence type="ECO:0000259" key="17">
    <source>
        <dbReference type="SMART" id="SM00663"/>
    </source>
</evidence>
<evidence type="ECO:0000313" key="18">
    <source>
        <dbReference type="EMBL" id="KNC24906.1"/>
    </source>
</evidence>
<evidence type="ECO:0000256" key="12">
    <source>
        <dbReference type="ARBA" id="ARBA00023242"/>
    </source>
</evidence>
<comment type="similarity">
    <text evidence="2 15">Belongs to the RNA polymerase beta' chain family.</text>
</comment>
<comment type="function">
    <text evidence="14">DNA-dependent RNA polymerase catalyzes the transcription of DNA into RNA using the four ribonucleoside triphosphates as substrates. Largest and catalytic core component of RNA polymerase I which synthesizes ribosomal RNA precursors. Forms the polymerase active center together with the second largest subunit. A single stranded DNA template strand of the promoter is positioned within the central active site cleft of Pol I. A bridging helix emanates from RPA1 and crosses the cleft near the catalytic site and is thought to promote translocation of Pol I by acting as a ratchet that moves the RNA-DNA hybrid through the active site by switching from straight to bent conformations at each step of nucleotide addition.</text>
</comment>
<keyword evidence="19" id="KW-1185">Reference proteome</keyword>
<keyword evidence="10" id="KW-0460">Magnesium</keyword>
<evidence type="ECO:0000256" key="13">
    <source>
        <dbReference type="ARBA" id="ARBA00048552"/>
    </source>
</evidence>
<evidence type="ECO:0000256" key="16">
    <source>
        <dbReference type="SAM" id="MobiDB-lite"/>
    </source>
</evidence>
<comment type="subcellular location">
    <subcellularLocation>
        <location evidence="1">Nucleus</location>
        <location evidence="1">Nucleolus</location>
    </subcellularLocation>
</comment>
<dbReference type="CDD" id="cd02735">
    <property type="entry name" value="RNAP_I_Rpa1_C"/>
    <property type="match status" value="1"/>
</dbReference>
<dbReference type="Gene3D" id="3.30.1490.180">
    <property type="entry name" value="RNA polymerase ii"/>
    <property type="match status" value="1"/>
</dbReference>